<comment type="caution">
    <text evidence="1">The sequence shown here is derived from an EMBL/GenBank/DDBJ whole genome shotgun (WGS) entry which is preliminary data.</text>
</comment>
<proteinExistence type="predicted"/>
<reference evidence="1" key="1">
    <citation type="submission" date="2023-07" db="EMBL/GenBank/DDBJ databases">
        <title>Genomic Encyclopedia of Type Strains, Phase IV (KMG-IV): sequencing the most valuable type-strain genomes for metagenomic binning, comparative biology and taxonomic classification.</title>
        <authorList>
            <person name="Goeker M."/>
        </authorList>
    </citation>
    <scope>NUCLEOTIDE SEQUENCE</scope>
    <source>
        <strain evidence="1">DSM 26174</strain>
    </source>
</reference>
<name>A0AAE3XNQ9_9BACT</name>
<gene>
    <name evidence="1" type="ORF">HNQ88_002991</name>
</gene>
<evidence type="ECO:0000313" key="2">
    <source>
        <dbReference type="Proteomes" id="UP001185092"/>
    </source>
</evidence>
<dbReference type="Proteomes" id="UP001185092">
    <property type="component" value="Unassembled WGS sequence"/>
</dbReference>
<accession>A0AAE3XNQ9</accession>
<organism evidence="1 2">
    <name type="scientific">Aureibacter tunicatorum</name>
    <dbReference type="NCBI Taxonomy" id="866807"/>
    <lineage>
        <taxon>Bacteria</taxon>
        <taxon>Pseudomonadati</taxon>
        <taxon>Bacteroidota</taxon>
        <taxon>Cytophagia</taxon>
        <taxon>Cytophagales</taxon>
        <taxon>Persicobacteraceae</taxon>
        <taxon>Aureibacter</taxon>
    </lineage>
</organism>
<dbReference type="EMBL" id="JAVDQD010000003">
    <property type="protein sequence ID" value="MDR6239943.1"/>
    <property type="molecule type" value="Genomic_DNA"/>
</dbReference>
<dbReference type="RefSeq" id="WP_309939753.1">
    <property type="nucleotide sequence ID" value="NZ_AP025305.1"/>
</dbReference>
<sequence>MSSRRKIKNKTITVTLQSGFSGTVAENLKFDSGYEEVDGMVAFATASANGIMVQVEDDQSGVLEDKAPVAFWERNLMAQTYHDVDFKNNRQEFTLNFSSKKPLTQDVEISFVFRQVDADECERRRNNKGCGCK</sequence>
<keyword evidence="2" id="KW-1185">Reference proteome</keyword>
<evidence type="ECO:0000313" key="1">
    <source>
        <dbReference type="EMBL" id="MDR6239943.1"/>
    </source>
</evidence>
<protein>
    <submittedName>
        <fullName evidence="1">Uncharacterized protein</fullName>
    </submittedName>
</protein>
<dbReference type="AlphaFoldDB" id="A0AAE3XNQ9"/>